<dbReference type="PANTHER" id="PTHR30153">
    <property type="entry name" value="REPLICATIVE DNA HELICASE DNAB"/>
    <property type="match status" value="1"/>
</dbReference>
<dbReference type="InterPro" id="IPR027417">
    <property type="entry name" value="P-loop_NTPase"/>
</dbReference>
<keyword evidence="9" id="KW-0413">Isomerase</keyword>
<name>A0A0R3ASS1_9PSED</name>
<comment type="caution">
    <text evidence="13">The sequence shown here is derived from an EMBL/GenBank/DDBJ whole genome shotgun (WGS) entry which is preliminary data.</text>
</comment>
<dbReference type="SUPFAM" id="SSF52540">
    <property type="entry name" value="P-loop containing nucleoside triphosphate hydrolases"/>
    <property type="match status" value="1"/>
</dbReference>
<evidence type="ECO:0000256" key="6">
    <source>
        <dbReference type="ARBA" id="ARBA00022806"/>
    </source>
</evidence>
<dbReference type="PROSITE" id="PS51199">
    <property type="entry name" value="SF4_HELICASE"/>
    <property type="match status" value="1"/>
</dbReference>
<dbReference type="GO" id="GO:0016787">
    <property type="term" value="F:hydrolase activity"/>
    <property type="evidence" value="ECO:0007669"/>
    <property type="project" value="UniProtKB-KW"/>
</dbReference>
<keyword evidence="3" id="KW-0235">DNA replication</keyword>
<evidence type="ECO:0000256" key="11">
    <source>
        <dbReference type="ARBA" id="ARBA00048954"/>
    </source>
</evidence>
<evidence type="ECO:0000256" key="4">
    <source>
        <dbReference type="ARBA" id="ARBA00022741"/>
    </source>
</evidence>
<comment type="catalytic activity">
    <reaction evidence="11">
        <text>ATP + H2O = ADP + phosphate + H(+)</text>
        <dbReference type="Rhea" id="RHEA:13065"/>
        <dbReference type="ChEBI" id="CHEBI:15377"/>
        <dbReference type="ChEBI" id="CHEBI:15378"/>
        <dbReference type="ChEBI" id="CHEBI:30616"/>
        <dbReference type="ChEBI" id="CHEBI:43474"/>
        <dbReference type="ChEBI" id="CHEBI:456216"/>
        <dbReference type="EC" id="5.6.2.3"/>
    </reaction>
</comment>
<dbReference type="Pfam" id="PF03796">
    <property type="entry name" value="DnaB_C"/>
    <property type="match status" value="1"/>
</dbReference>
<dbReference type="Gene3D" id="1.10.860.10">
    <property type="entry name" value="DNAb Helicase, Chain A"/>
    <property type="match status" value="1"/>
</dbReference>
<evidence type="ECO:0000256" key="5">
    <source>
        <dbReference type="ARBA" id="ARBA00022801"/>
    </source>
</evidence>
<keyword evidence="5" id="KW-0378">Hydrolase</keyword>
<evidence type="ECO:0000256" key="7">
    <source>
        <dbReference type="ARBA" id="ARBA00022840"/>
    </source>
</evidence>
<evidence type="ECO:0000259" key="12">
    <source>
        <dbReference type="PROSITE" id="PS51199"/>
    </source>
</evidence>
<evidence type="ECO:0000256" key="2">
    <source>
        <dbReference type="ARBA" id="ARBA00022515"/>
    </source>
</evidence>
<dbReference type="PANTHER" id="PTHR30153:SF2">
    <property type="entry name" value="REPLICATIVE DNA HELICASE"/>
    <property type="match status" value="1"/>
</dbReference>
<evidence type="ECO:0000256" key="9">
    <source>
        <dbReference type="ARBA" id="ARBA00023235"/>
    </source>
</evidence>
<evidence type="ECO:0000256" key="3">
    <source>
        <dbReference type="ARBA" id="ARBA00022705"/>
    </source>
</evidence>
<feature type="domain" description="SF4 helicase" evidence="12">
    <location>
        <begin position="171"/>
        <end position="433"/>
    </location>
</feature>
<dbReference type="GO" id="GO:0006269">
    <property type="term" value="P:DNA replication, synthesis of primer"/>
    <property type="evidence" value="ECO:0007669"/>
    <property type="project" value="UniProtKB-KW"/>
</dbReference>
<dbReference type="InterPro" id="IPR007693">
    <property type="entry name" value="DNA_helicase_DnaB-like_N"/>
</dbReference>
<evidence type="ECO:0000313" key="14">
    <source>
        <dbReference type="Proteomes" id="UP000050852"/>
    </source>
</evidence>
<dbReference type="OrthoDB" id="9773982at2"/>
<dbReference type="EMBL" id="JYLN01000001">
    <property type="protein sequence ID" value="KRP74845.1"/>
    <property type="molecule type" value="Genomic_DNA"/>
</dbReference>
<dbReference type="AlphaFoldDB" id="A0A0R3ASS1"/>
<gene>
    <name evidence="13" type="ORF">TX23_01280</name>
</gene>
<dbReference type="RefSeq" id="WP_057700692.1">
    <property type="nucleotide sequence ID" value="NZ_JYLN01000001.1"/>
</dbReference>
<keyword evidence="8" id="KW-0238">DNA-binding</keyword>
<dbReference type="InterPro" id="IPR007694">
    <property type="entry name" value="DNA_helicase_DnaB-like_C"/>
</dbReference>
<dbReference type="Gene3D" id="3.40.50.300">
    <property type="entry name" value="P-loop containing nucleotide triphosphate hydrolases"/>
    <property type="match status" value="1"/>
</dbReference>
<comment type="similarity">
    <text evidence="1">Belongs to the helicase family. DnaB subfamily.</text>
</comment>
<keyword evidence="2" id="KW-0639">Primosome</keyword>
<sequence length="456" mass="49652">MSRELFSDEAEFGILGAVLLKPELFDEISSKVDVSDFHDLESAALYQVMIDCHAAGVPIDVVTLSDCRQRLPSGKSTLAHAGEVAMNVPSAANWKAYARIVRERAVLRQIVNAAYVINDTANEERPLSEVIAMAQQATADLRDLDDDGQQDYYKASEILPAVIDTIDSKFNKTMPTGLSTGLEKLDELVRGLRPGNMIVVGGLTGSGKTILGLQIAQHVTCKLAGAGLAFSMEMTKEELVTRGLASLGGINLSALDSGDLQDDDWPKLTSAANVLKGAKLYVNDQAGMTVARIRSIARQCQRREGLSVLLIDYIQLISAESSSNRSLEVGKISTALKNLAKELKIPVIVLAQLNRGSTNRPDKRPRPSDIRDSGQIEQDADVVILVHRDMESEEGQNGVTELIVGKVRHARVGSCMVQQQGEYVRFVDFEGRTPSNEEVEMGRSFASKFKGNKSHE</sequence>
<evidence type="ECO:0000313" key="13">
    <source>
        <dbReference type="EMBL" id="KRP74845.1"/>
    </source>
</evidence>
<evidence type="ECO:0000256" key="8">
    <source>
        <dbReference type="ARBA" id="ARBA00023125"/>
    </source>
</evidence>
<evidence type="ECO:0000256" key="10">
    <source>
        <dbReference type="ARBA" id="ARBA00044969"/>
    </source>
</evidence>
<dbReference type="GO" id="GO:0043139">
    <property type="term" value="F:5'-3' DNA helicase activity"/>
    <property type="evidence" value="ECO:0007669"/>
    <property type="project" value="UniProtKB-EC"/>
</dbReference>
<keyword evidence="4" id="KW-0547">Nucleotide-binding</keyword>
<dbReference type="CDD" id="cd00984">
    <property type="entry name" value="DnaB_C"/>
    <property type="match status" value="1"/>
</dbReference>
<reference evidence="13 14" key="1">
    <citation type="submission" date="2015-02" db="EMBL/GenBank/DDBJ databases">
        <title>Two Pseudomonas sp. nov., isolated from raw milk.</title>
        <authorList>
            <person name="Wenning M."/>
            <person name="von Neubeck M."/>
            <person name="Huptas C."/>
            <person name="Scherer S."/>
        </authorList>
    </citation>
    <scope>NUCLEOTIDE SEQUENCE [LARGE SCALE GENOMIC DNA]</scope>
    <source>
        <strain evidence="13 14">DSM 29164</strain>
    </source>
</reference>
<accession>A0A0R3ASS1</accession>
<dbReference type="EC" id="5.6.2.3" evidence="10"/>
<keyword evidence="6 13" id="KW-0347">Helicase</keyword>
<dbReference type="GO" id="GO:0003677">
    <property type="term" value="F:DNA binding"/>
    <property type="evidence" value="ECO:0007669"/>
    <property type="project" value="UniProtKB-KW"/>
</dbReference>
<dbReference type="PATRIC" id="fig|1615673.3.peg.1180"/>
<dbReference type="GO" id="GO:1990077">
    <property type="term" value="C:primosome complex"/>
    <property type="evidence" value="ECO:0007669"/>
    <property type="project" value="UniProtKB-KW"/>
</dbReference>
<dbReference type="SMART" id="SM00382">
    <property type="entry name" value="AAA"/>
    <property type="match status" value="1"/>
</dbReference>
<dbReference type="InterPro" id="IPR003593">
    <property type="entry name" value="AAA+_ATPase"/>
</dbReference>
<dbReference type="GO" id="GO:0005524">
    <property type="term" value="F:ATP binding"/>
    <property type="evidence" value="ECO:0007669"/>
    <property type="project" value="UniProtKB-KW"/>
</dbReference>
<dbReference type="Pfam" id="PF00772">
    <property type="entry name" value="DnaB"/>
    <property type="match status" value="1"/>
</dbReference>
<proteinExistence type="inferred from homology"/>
<dbReference type="InterPro" id="IPR016136">
    <property type="entry name" value="DNA_helicase_N/primase_C"/>
</dbReference>
<evidence type="ECO:0000256" key="1">
    <source>
        <dbReference type="ARBA" id="ARBA00008428"/>
    </source>
</evidence>
<protein>
    <recommendedName>
        <fullName evidence="10">DNA 5'-3' helicase</fullName>
        <ecNumber evidence="10">5.6.2.3</ecNumber>
    </recommendedName>
</protein>
<dbReference type="SUPFAM" id="SSF48024">
    <property type="entry name" value="N-terminal domain of DnaB helicase"/>
    <property type="match status" value="1"/>
</dbReference>
<dbReference type="Proteomes" id="UP000050852">
    <property type="component" value="Unassembled WGS sequence"/>
</dbReference>
<dbReference type="InterPro" id="IPR036185">
    <property type="entry name" value="DNA_heli_DnaB-like_N_sf"/>
</dbReference>
<organism evidence="13 14">
    <name type="scientific">Pseudomonas paralactis</name>
    <dbReference type="NCBI Taxonomy" id="1615673"/>
    <lineage>
        <taxon>Bacteria</taxon>
        <taxon>Pseudomonadati</taxon>
        <taxon>Pseudomonadota</taxon>
        <taxon>Gammaproteobacteria</taxon>
        <taxon>Pseudomonadales</taxon>
        <taxon>Pseudomonadaceae</taxon>
        <taxon>Pseudomonas</taxon>
    </lineage>
</organism>
<dbReference type="GO" id="GO:0005829">
    <property type="term" value="C:cytosol"/>
    <property type="evidence" value="ECO:0007669"/>
    <property type="project" value="TreeGrafter"/>
</dbReference>
<keyword evidence="7" id="KW-0067">ATP-binding</keyword>